<dbReference type="EMBL" id="CP001344">
    <property type="protein sequence ID" value="ACL46616.1"/>
    <property type="molecule type" value="Genomic_DNA"/>
</dbReference>
<gene>
    <name evidence="3" type="ordered locus">Cyan7425_4303</name>
</gene>
<evidence type="ECO:0000256" key="1">
    <source>
        <dbReference type="SAM" id="MobiDB-lite"/>
    </source>
</evidence>
<evidence type="ECO:0000313" key="3">
    <source>
        <dbReference type="EMBL" id="ACL46616.1"/>
    </source>
</evidence>
<feature type="domain" description="PRC-barrel" evidence="2">
    <location>
        <begin position="9"/>
        <end position="74"/>
    </location>
</feature>
<name>B8HYG2_CYAP4</name>
<organism evidence="3">
    <name type="scientific">Cyanothece sp. (strain PCC 7425 / ATCC 29141)</name>
    <dbReference type="NCBI Taxonomy" id="395961"/>
    <lineage>
        <taxon>Bacteria</taxon>
        <taxon>Bacillati</taxon>
        <taxon>Cyanobacteriota</taxon>
        <taxon>Cyanophyceae</taxon>
        <taxon>Gomontiellales</taxon>
        <taxon>Cyanothecaceae</taxon>
        <taxon>Cyanothece</taxon>
    </lineage>
</organism>
<dbReference type="eggNOG" id="COG3881">
    <property type="taxonomic scope" value="Bacteria"/>
</dbReference>
<dbReference type="STRING" id="395961.Cyan7425_4303"/>
<reference evidence="3" key="1">
    <citation type="submission" date="2009-01" db="EMBL/GenBank/DDBJ databases">
        <title>Complete sequence of chromosome Cyanothece sp. PCC 7425.</title>
        <authorList>
            <consortium name="US DOE Joint Genome Institute"/>
            <person name="Lucas S."/>
            <person name="Copeland A."/>
            <person name="Lapidus A."/>
            <person name="Glavina del Rio T."/>
            <person name="Dalin E."/>
            <person name="Tice H."/>
            <person name="Bruce D."/>
            <person name="Goodwin L."/>
            <person name="Pitluck S."/>
            <person name="Sims D."/>
            <person name="Meineke L."/>
            <person name="Brettin T."/>
            <person name="Detter J.C."/>
            <person name="Han C."/>
            <person name="Larimer F."/>
            <person name="Land M."/>
            <person name="Hauser L."/>
            <person name="Kyrpides N."/>
            <person name="Ovchinnikova G."/>
            <person name="Liberton M."/>
            <person name="Stoeckel J."/>
            <person name="Banerjee A."/>
            <person name="Singh A."/>
            <person name="Page L."/>
            <person name="Sato H."/>
            <person name="Zhao L."/>
            <person name="Sherman L."/>
            <person name="Pakrasi H."/>
            <person name="Richardson P."/>
        </authorList>
    </citation>
    <scope>NUCLEOTIDE SEQUENCE</scope>
    <source>
        <strain evidence="3">PCC 7425</strain>
    </source>
</reference>
<dbReference type="KEGG" id="cyn:Cyan7425_4303"/>
<dbReference type="InterPro" id="IPR027275">
    <property type="entry name" value="PRC-brl_dom"/>
</dbReference>
<dbReference type="OrthoDB" id="570311at2"/>
<accession>B8HYG2</accession>
<evidence type="ECO:0000259" key="2">
    <source>
        <dbReference type="Pfam" id="PF05239"/>
    </source>
</evidence>
<dbReference type="InterPro" id="IPR011033">
    <property type="entry name" value="PRC_barrel-like_sf"/>
</dbReference>
<dbReference type="SUPFAM" id="SSF50346">
    <property type="entry name" value="PRC-barrel domain"/>
    <property type="match status" value="2"/>
</dbReference>
<sequence>MTLSEQLLQRSDLVNTQVITRDTGKKLGVINQVWVDVDQREVVALGLKSTLFTGEQRYMYLSSVSQIGDVILVEDERAIEEIESLNYSALVNSEVVTETGELIGKIRGFKFDPNNGQIVDLIIASFGSPWIPSQLISTYELPVDEIVSTGPERLIVFEGAEERLNQLTVGVMERLGIGAPPWEREEEDYLPTTTSTSNQLPSGSRVSYPATSRRSPAVEADWQEPPARRVARQETWEEEQWEEERPVVRQQPQKARRYADYDQSPPEEDNWSAEPAAQNRYRSEARYEQQQYADDLKDDLWEDEEDYKAPQINLPERRKIPEYEQEPEL</sequence>
<proteinExistence type="predicted"/>
<feature type="region of interest" description="Disordered" evidence="1">
    <location>
        <begin position="182"/>
        <end position="329"/>
    </location>
</feature>
<protein>
    <submittedName>
        <fullName evidence="3">PRC-barrel domain protein</fullName>
    </submittedName>
</protein>
<dbReference type="PANTHER" id="PTHR36740">
    <property type="entry name" value="PRC DOMAIN-CONTAINING PROTEIN"/>
    <property type="match status" value="1"/>
</dbReference>
<dbReference type="PANTHER" id="PTHR36740:SF1">
    <property type="entry name" value="PRC-BARREL DOMAIN-CONTAINING PROTEIN"/>
    <property type="match status" value="1"/>
</dbReference>
<dbReference type="Pfam" id="PF05239">
    <property type="entry name" value="PRC"/>
    <property type="match status" value="2"/>
</dbReference>
<feature type="domain" description="PRC-barrel" evidence="2">
    <location>
        <begin position="85"/>
        <end position="162"/>
    </location>
</feature>
<dbReference type="AlphaFoldDB" id="B8HYG2"/>
<dbReference type="HOGENOM" id="CLU_065812_0_0_3"/>
<feature type="compositionally biased region" description="Polar residues" evidence="1">
    <location>
        <begin position="191"/>
        <end position="214"/>
    </location>
</feature>
<dbReference type="Gene3D" id="2.30.30.240">
    <property type="entry name" value="PRC-barrel domain"/>
    <property type="match status" value="2"/>
</dbReference>